<dbReference type="Gene3D" id="1.20.1740.10">
    <property type="entry name" value="Amino acid/polyamine transporter I"/>
    <property type="match status" value="1"/>
</dbReference>
<keyword evidence="3 6" id="KW-0812">Transmembrane</keyword>
<evidence type="ECO:0000256" key="1">
    <source>
        <dbReference type="ARBA" id="ARBA00004651"/>
    </source>
</evidence>
<feature type="transmembrane region" description="Helical" evidence="6">
    <location>
        <begin position="108"/>
        <end position="128"/>
    </location>
</feature>
<reference evidence="7 8" key="1">
    <citation type="submission" date="2019-02" db="EMBL/GenBank/DDBJ databases">
        <title>Deep-cultivation of Planctomycetes and their phenomic and genomic characterization uncovers novel biology.</title>
        <authorList>
            <person name="Wiegand S."/>
            <person name="Jogler M."/>
            <person name="Boedeker C."/>
            <person name="Pinto D."/>
            <person name="Vollmers J."/>
            <person name="Rivas-Marin E."/>
            <person name="Kohn T."/>
            <person name="Peeters S.H."/>
            <person name="Heuer A."/>
            <person name="Rast P."/>
            <person name="Oberbeckmann S."/>
            <person name="Bunk B."/>
            <person name="Jeske O."/>
            <person name="Meyerdierks A."/>
            <person name="Storesund J.E."/>
            <person name="Kallscheuer N."/>
            <person name="Luecker S."/>
            <person name="Lage O.M."/>
            <person name="Pohl T."/>
            <person name="Merkel B.J."/>
            <person name="Hornburger P."/>
            <person name="Mueller R.-W."/>
            <person name="Bruemmer F."/>
            <person name="Labrenz M."/>
            <person name="Spormann A.M."/>
            <person name="Op den Camp H."/>
            <person name="Overmann J."/>
            <person name="Amann R."/>
            <person name="Jetten M.S.M."/>
            <person name="Mascher T."/>
            <person name="Medema M.H."/>
            <person name="Devos D.P."/>
            <person name="Kaster A.-K."/>
            <person name="Ovreas L."/>
            <person name="Rohde M."/>
            <person name="Galperin M.Y."/>
            <person name="Jogler C."/>
        </authorList>
    </citation>
    <scope>NUCLEOTIDE SEQUENCE [LARGE SCALE GENOMIC DNA]</scope>
    <source>
        <strain evidence="7 8">Q31a</strain>
    </source>
</reference>
<feature type="transmembrane region" description="Helical" evidence="6">
    <location>
        <begin position="171"/>
        <end position="190"/>
    </location>
</feature>
<dbReference type="InterPro" id="IPR050367">
    <property type="entry name" value="APC_superfamily"/>
</dbReference>
<keyword evidence="2" id="KW-1003">Cell membrane</keyword>
<dbReference type="Pfam" id="PF13520">
    <property type="entry name" value="AA_permease_2"/>
    <property type="match status" value="1"/>
</dbReference>
<feature type="transmembrane region" description="Helical" evidence="6">
    <location>
        <begin position="259"/>
        <end position="288"/>
    </location>
</feature>
<dbReference type="GO" id="GO:0022857">
    <property type="term" value="F:transmembrane transporter activity"/>
    <property type="evidence" value="ECO:0007669"/>
    <property type="project" value="InterPro"/>
</dbReference>
<dbReference type="EMBL" id="CP036298">
    <property type="protein sequence ID" value="QDV26013.1"/>
    <property type="molecule type" value="Genomic_DNA"/>
</dbReference>
<evidence type="ECO:0000313" key="8">
    <source>
        <dbReference type="Proteomes" id="UP000318017"/>
    </source>
</evidence>
<feature type="transmembrane region" description="Helical" evidence="6">
    <location>
        <begin position="361"/>
        <end position="380"/>
    </location>
</feature>
<organism evidence="7 8">
    <name type="scientific">Aureliella helgolandensis</name>
    <dbReference type="NCBI Taxonomy" id="2527968"/>
    <lineage>
        <taxon>Bacteria</taxon>
        <taxon>Pseudomonadati</taxon>
        <taxon>Planctomycetota</taxon>
        <taxon>Planctomycetia</taxon>
        <taxon>Pirellulales</taxon>
        <taxon>Pirellulaceae</taxon>
        <taxon>Aureliella</taxon>
    </lineage>
</organism>
<dbReference type="GO" id="GO:0005886">
    <property type="term" value="C:plasma membrane"/>
    <property type="evidence" value="ECO:0007669"/>
    <property type="project" value="UniProtKB-SubCell"/>
</dbReference>
<sequence length="427" mass="45753">MGTGVMIGAGIFALTGQVAEQAGGLFPLAFLAAGMVAGFSAYSYVKMAEHYPSAGGIAMFLMKAYGKGTVTAAMSLLMYFSMVINESLVARTFGTYTLQLFDAKDNRFLVPVLGVGLLVAAFIVNILGNKFISTFSTVSAAIKISGILIFAAAGLWVSGLTFESVGVTERTSAGSFLSATALALLAYKGFTTITNSGSEIKEPKKNIGRSIILSLSVCLVVYLLVAFAVAGNLSVAEIIKNRDYALAEAARPAFGQWGTYFTVGLAIVATISGLIASTFAVSRMLAMLSEMKLVPHKHFGMPGNIQKHTLVYTVVFAITLTILFDLSRIASLGAIFYIVMDMAVHWGVLRHVHDKVKANRWIPVIALLLDVMILGVFLWMKATSDMLVIWVALGGILFIFVGEKLFLSWKKEDGEPLHADGHSAQRV</sequence>
<gene>
    <name evidence="7" type="primary">ybaT</name>
    <name evidence="7" type="ORF">Q31a_43830</name>
</gene>
<feature type="transmembrane region" description="Helical" evidence="6">
    <location>
        <begin position="211"/>
        <end position="239"/>
    </location>
</feature>
<comment type="subcellular location">
    <subcellularLocation>
        <location evidence="1">Cell membrane</location>
        <topology evidence="1">Multi-pass membrane protein</topology>
    </subcellularLocation>
</comment>
<dbReference type="AlphaFoldDB" id="A0A518GBS0"/>
<feature type="transmembrane region" description="Helical" evidence="6">
    <location>
        <begin position="140"/>
        <end position="159"/>
    </location>
</feature>
<feature type="transmembrane region" description="Helical" evidence="6">
    <location>
        <begin position="24"/>
        <end position="45"/>
    </location>
</feature>
<evidence type="ECO:0000256" key="4">
    <source>
        <dbReference type="ARBA" id="ARBA00022989"/>
    </source>
</evidence>
<proteinExistence type="predicted"/>
<keyword evidence="4 6" id="KW-1133">Transmembrane helix</keyword>
<keyword evidence="8" id="KW-1185">Reference proteome</keyword>
<protein>
    <submittedName>
        <fullName evidence="7">Inner membrane transport protein YbaT</fullName>
    </submittedName>
</protein>
<dbReference type="PIRSF" id="PIRSF006060">
    <property type="entry name" value="AA_transporter"/>
    <property type="match status" value="1"/>
</dbReference>
<keyword evidence="5 6" id="KW-0472">Membrane</keyword>
<evidence type="ECO:0000256" key="2">
    <source>
        <dbReference type="ARBA" id="ARBA00022475"/>
    </source>
</evidence>
<feature type="transmembrane region" description="Helical" evidence="6">
    <location>
        <begin position="386"/>
        <end position="407"/>
    </location>
</feature>
<accession>A0A518GBS0</accession>
<feature type="transmembrane region" description="Helical" evidence="6">
    <location>
        <begin position="65"/>
        <end position="84"/>
    </location>
</feature>
<evidence type="ECO:0000256" key="5">
    <source>
        <dbReference type="ARBA" id="ARBA00023136"/>
    </source>
</evidence>
<evidence type="ECO:0000256" key="6">
    <source>
        <dbReference type="SAM" id="Phobius"/>
    </source>
</evidence>
<dbReference type="Proteomes" id="UP000318017">
    <property type="component" value="Chromosome"/>
</dbReference>
<dbReference type="KEGG" id="ahel:Q31a_43830"/>
<evidence type="ECO:0000256" key="3">
    <source>
        <dbReference type="ARBA" id="ARBA00022692"/>
    </source>
</evidence>
<dbReference type="PANTHER" id="PTHR42770:SF11">
    <property type="entry name" value="INNER MEMBRANE TRANSPORT PROTEIN YBAT"/>
    <property type="match status" value="1"/>
</dbReference>
<evidence type="ECO:0000313" key="7">
    <source>
        <dbReference type="EMBL" id="QDV26013.1"/>
    </source>
</evidence>
<name>A0A518GBS0_9BACT</name>
<dbReference type="PANTHER" id="PTHR42770">
    <property type="entry name" value="AMINO ACID TRANSPORTER-RELATED"/>
    <property type="match status" value="1"/>
</dbReference>
<dbReference type="InterPro" id="IPR002293">
    <property type="entry name" value="AA/rel_permease1"/>
</dbReference>
<feature type="transmembrane region" description="Helical" evidence="6">
    <location>
        <begin position="309"/>
        <end position="326"/>
    </location>
</feature>